<accession>A0A7J0GYI0</accession>
<name>A0A7J0GYI0_9ERIC</name>
<evidence type="ECO:0000313" key="2">
    <source>
        <dbReference type="Proteomes" id="UP000585474"/>
    </source>
</evidence>
<organism evidence="1 2">
    <name type="scientific">Actinidia rufa</name>
    <dbReference type="NCBI Taxonomy" id="165716"/>
    <lineage>
        <taxon>Eukaryota</taxon>
        <taxon>Viridiplantae</taxon>
        <taxon>Streptophyta</taxon>
        <taxon>Embryophyta</taxon>
        <taxon>Tracheophyta</taxon>
        <taxon>Spermatophyta</taxon>
        <taxon>Magnoliopsida</taxon>
        <taxon>eudicotyledons</taxon>
        <taxon>Gunneridae</taxon>
        <taxon>Pentapetalae</taxon>
        <taxon>asterids</taxon>
        <taxon>Ericales</taxon>
        <taxon>Actinidiaceae</taxon>
        <taxon>Actinidia</taxon>
    </lineage>
</organism>
<dbReference type="Proteomes" id="UP000585474">
    <property type="component" value="Unassembled WGS sequence"/>
</dbReference>
<keyword evidence="2" id="KW-1185">Reference proteome</keyword>
<comment type="caution">
    <text evidence="1">The sequence shown here is derived from an EMBL/GenBank/DDBJ whole genome shotgun (WGS) entry which is preliminary data.</text>
</comment>
<dbReference type="EMBL" id="BJWL01000025">
    <property type="protein sequence ID" value="GFZ15831.1"/>
    <property type="molecule type" value="Genomic_DNA"/>
</dbReference>
<sequence>MRLQAPALKSQLKGSFFRKTLADFECVGARTGSQCADAVRYGKEVYDAIWPNVLRVNQGLLRRVEDGLHALGGVRGGGRVPDRFLVLSEKVEKFCAKSMHLGSHEAHQSRYGNVN</sequence>
<dbReference type="AlphaFoldDB" id="A0A7J0GYI0"/>
<protein>
    <submittedName>
        <fullName evidence="1">Uncharacterized protein</fullName>
    </submittedName>
</protein>
<proteinExistence type="predicted"/>
<reference evidence="1 2" key="1">
    <citation type="submission" date="2019-07" db="EMBL/GenBank/DDBJ databases">
        <title>De Novo Assembly of kiwifruit Actinidia rufa.</title>
        <authorList>
            <person name="Sugita-Konishi S."/>
            <person name="Sato K."/>
            <person name="Mori E."/>
            <person name="Abe Y."/>
            <person name="Kisaki G."/>
            <person name="Hamano K."/>
            <person name="Suezawa K."/>
            <person name="Otani M."/>
            <person name="Fukuda T."/>
            <person name="Manabe T."/>
            <person name="Gomi K."/>
            <person name="Tabuchi M."/>
            <person name="Akimitsu K."/>
            <person name="Kataoka I."/>
        </authorList>
    </citation>
    <scope>NUCLEOTIDE SEQUENCE [LARGE SCALE GENOMIC DNA]</scope>
    <source>
        <strain evidence="2">cv. Fuchu</strain>
    </source>
</reference>
<evidence type="ECO:0000313" key="1">
    <source>
        <dbReference type="EMBL" id="GFZ15831.1"/>
    </source>
</evidence>
<gene>
    <name evidence="1" type="ORF">Acr_25g0002400</name>
</gene>